<comment type="caution">
    <text evidence="1">The sequence shown here is derived from an EMBL/GenBank/DDBJ whole genome shotgun (WGS) entry which is preliminary data.</text>
</comment>
<evidence type="ECO:0000313" key="2">
    <source>
        <dbReference type="Proteomes" id="UP001056120"/>
    </source>
</evidence>
<protein>
    <submittedName>
        <fullName evidence="1">Uncharacterized protein</fullName>
    </submittedName>
</protein>
<accession>A0ACB9J7A9</accession>
<dbReference type="EMBL" id="CM042022">
    <property type="protein sequence ID" value="KAI3815581.1"/>
    <property type="molecule type" value="Genomic_DNA"/>
</dbReference>
<gene>
    <name evidence="1" type="ORF">L1987_15253</name>
</gene>
<evidence type="ECO:0000313" key="1">
    <source>
        <dbReference type="EMBL" id="KAI3815581.1"/>
    </source>
</evidence>
<reference evidence="2" key="1">
    <citation type="journal article" date="2022" name="Mol. Ecol. Resour.">
        <title>The genomes of chicory, endive, great burdock and yacon provide insights into Asteraceae palaeo-polyploidization history and plant inulin production.</title>
        <authorList>
            <person name="Fan W."/>
            <person name="Wang S."/>
            <person name="Wang H."/>
            <person name="Wang A."/>
            <person name="Jiang F."/>
            <person name="Liu H."/>
            <person name="Zhao H."/>
            <person name="Xu D."/>
            <person name="Zhang Y."/>
        </authorList>
    </citation>
    <scope>NUCLEOTIDE SEQUENCE [LARGE SCALE GENOMIC DNA]</scope>
    <source>
        <strain evidence="2">cv. Yunnan</strain>
    </source>
</reference>
<sequence length="98" mass="11501">MTGTTAIYRRCFDGQIWSPETEQPQKSHLPQVSGLHHHPLVLMWQQHFHHHHHHHQLLLPSGTALLALSSYSRGMNFRVKEGFVMPWRSTCRQMQKIT</sequence>
<name>A0ACB9J7A9_9ASTR</name>
<proteinExistence type="predicted"/>
<keyword evidence="2" id="KW-1185">Reference proteome</keyword>
<organism evidence="1 2">
    <name type="scientific">Smallanthus sonchifolius</name>
    <dbReference type="NCBI Taxonomy" id="185202"/>
    <lineage>
        <taxon>Eukaryota</taxon>
        <taxon>Viridiplantae</taxon>
        <taxon>Streptophyta</taxon>
        <taxon>Embryophyta</taxon>
        <taxon>Tracheophyta</taxon>
        <taxon>Spermatophyta</taxon>
        <taxon>Magnoliopsida</taxon>
        <taxon>eudicotyledons</taxon>
        <taxon>Gunneridae</taxon>
        <taxon>Pentapetalae</taxon>
        <taxon>asterids</taxon>
        <taxon>campanulids</taxon>
        <taxon>Asterales</taxon>
        <taxon>Asteraceae</taxon>
        <taxon>Asteroideae</taxon>
        <taxon>Heliantheae alliance</taxon>
        <taxon>Millerieae</taxon>
        <taxon>Smallanthus</taxon>
    </lineage>
</organism>
<dbReference type="Proteomes" id="UP001056120">
    <property type="component" value="Linkage Group LG05"/>
</dbReference>
<reference evidence="1 2" key="2">
    <citation type="journal article" date="2022" name="Mol. Ecol. Resour.">
        <title>The genomes of chicory, endive, great burdock and yacon provide insights into Asteraceae paleo-polyploidization history and plant inulin production.</title>
        <authorList>
            <person name="Fan W."/>
            <person name="Wang S."/>
            <person name="Wang H."/>
            <person name="Wang A."/>
            <person name="Jiang F."/>
            <person name="Liu H."/>
            <person name="Zhao H."/>
            <person name="Xu D."/>
            <person name="Zhang Y."/>
        </authorList>
    </citation>
    <scope>NUCLEOTIDE SEQUENCE [LARGE SCALE GENOMIC DNA]</scope>
    <source>
        <strain evidence="2">cv. Yunnan</strain>
        <tissue evidence="1">Leaves</tissue>
    </source>
</reference>